<accession>A0A420E708</accession>
<organism evidence="9 10">
    <name type="scientific">Alginatibacterium sediminis</name>
    <dbReference type="NCBI Taxonomy" id="2164068"/>
    <lineage>
        <taxon>Bacteria</taxon>
        <taxon>Pseudomonadati</taxon>
        <taxon>Pseudomonadota</taxon>
        <taxon>Gammaproteobacteria</taxon>
        <taxon>Alteromonadales</taxon>
        <taxon>Alteromonadaceae</taxon>
        <taxon>Alginatibacterium</taxon>
    </lineage>
</organism>
<dbReference type="GO" id="GO:0097216">
    <property type="term" value="F:guanosine tetraphosphate binding"/>
    <property type="evidence" value="ECO:0007669"/>
    <property type="project" value="UniProtKB-ARBA"/>
</dbReference>
<feature type="domain" description="Elongation factor EFG" evidence="7">
    <location>
        <begin position="579"/>
        <end position="667"/>
    </location>
</feature>
<dbReference type="InterPro" id="IPR014721">
    <property type="entry name" value="Ribsml_uS5_D2-typ_fold_subgr"/>
</dbReference>
<keyword evidence="10" id="KW-1185">Reference proteome</keyword>
<dbReference type="InterPro" id="IPR000640">
    <property type="entry name" value="EFG_V-like"/>
</dbReference>
<dbReference type="CDD" id="cd03713">
    <property type="entry name" value="EFG_mtEFG_C"/>
    <property type="match status" value="1"/>
</dbReference>
<sequence length="677" mass="74129">MSVENIRNIAFTGPSGGGKTSLVERLLFESNNIDLLGDLSRGTTVTDFDSLSIAYQHSVEATPVNLDWQGKSLHIIDTPGNNELLGRSFSVLPAVETVALIIDPDQGFNHVCQQIVDQAKAQNKCLMLIINKLDAKPKQLESLVVSIREKLGQQCLEMNLPSADGEQVVDCFFEVDDEKTAMYSSVEIAHQNIVEQVIESDEALLESYLEQQQSLNPAQLHEAFEKVLCQGDLVPICFCSAKNGLGSQLLLRILSEQMPSPAEANLPQFVDHNDQAIALDIDDKSHLIAHVFKISVDPYLGKLAFVRVFQGELKPETQYFVGQDKKQYKAGHLWQMQGKTRKEISQANVGDICVLAKADILGFDSVLHDSHEQDGYHLSSLKLPAPMLSLALAASNRGAEQKLSDGLKKVVNEDPSLRLEHRLRSNETILSGVGEFHLKLALQKLREQYKIELNTALPSIEYSETIIAESSARYRHKKQSGGAGQFAEVELKIRPLERGKGLVFINTVVGGAVPASFIPAVEKGVRNAAELGVIAGYPIQDLEVELCDGKFHSVDSKEIAFVSAGRKALVQAALDAGVVVLEPIVDLLLEVPNAQIGDVSGDINARRGMVTQSLNDGAQISTIMAKVPLSEMEGYTQQLKALTHGEGQYQMSFSHREPVPGKLQSVLVKQYKTQAKA</sequence>
<dbReference type="Pfam" id="PF14492">
    <property type="entry name" value="EFG_III"/>
    <property type="match status" value="1"/>
</dbReference>
<dbReference type="Gene3D" id="2.40.30.10">
    <property type="entry name" value="Translation factors"/>
    <property type="match status" value="1"/>
</dbReference>
<dbReference type="GO" id="GO:0032790">
    <property type="term" value="P:ribosome disassembly"/>
    <property type="evidence" value="ECO:0007669"/>
    <property type="project" value="TreeGrafter"/>
</dbReference>
<evidence type="ECO:0000256" key="4">
    <source>
        <dbReference type="ARBA" id="ARBA00022917"/>
    </source>
</evidence>
<dbReference type="InterPro" id="IPR047872">
    <property type="entry name" value="EFG_IV"/>
</dbReference>
<dbReference type="Pfam" id="PF00009">
    <property type="entry name" value="GTP_EFTU"/>
    <property type="match status" value="1"/>
</dbReference>
<proteinExistence type="predicted"/>
<dbReference type="InterPro" id="IPR005517">
    <property type="entry name" value="Transl_elong_EFG/EF2_IV"/>
</dbReference>
<dbReference type="GO" id="GO:0003924">
    <property type="term" value="F:GTPase activity"/>
    <property type="evidence" value="ECO:0007669"/>
    <property type="project" value="InterPro"/>
</dbReference>
<dbReference type="InterPro" id="IPR041095">
    <property type="entry name" value="EFG_II"/>
</dbReference>
<feature type="domain" description="Translation elongation factor EFG/EF2" evidence="8">
    <location>
        <begin position="459"/>
        <end position="577"/>
    </location>
</feature>
<dbReference type="InterPro" id="IPR009000">
    <property type="entry name" value="Transl_B-barrel_sf"/>
</dbReference>
<protein>
    <recommendedName>
        <fullName evidence="1">Elongation factor G</fullName>
    </recommendedName>
</protein>
<evidence type="ECO:0000256" key="2">
    <source>
        <dbReference type="ARBA" id="ARBA00022741"/>
    </source>
</evidence>
<dbReference type="SUPFAM" id="SSF54211">
    <property type="entry name" value="Ribosomal protein S5 domain 2-like"/>
    <property type="match status" value="1"/>
</dbReference>
<evidence type="ECO:0000256" key="5">
    <source>
        <dbReference type="ARBA" id="ARBA00023134"/>
    </source>
</evidence>
<dbReference type="PANTHER" id="PTHR43261">
    <property type="entry name" value="TRANSLATION ELONGATION FACTOR G-RELATED"/>
    <property type="match status" value="1"/>
</dbReference>
<dbReference type="InterPro" id="IPR000795">
    <property type="entry name" value="T_Tr_GTP-bd_dom"/>
</dbReference>
<keyword evidence="4" id="KW-0648">Protein biosynthesis</keyword>
<gene>
    <name evidence="9" type="ORF">DBZ36_17405</name>
</gene>
<dbReference type="InterPro" id="IPR035647">
    <property type="entry name" value="EFG_III/V"/>
</dbReference>
<comment type="function">
    <text evidence="6">Catalyzes the GTP-dependent ribosomal translocation step during translation elongation. During this step, the ribosome changes from the pre-translocational (PRE) to the post-translocational (POST) state as the newly formed A-site-bound peptidyl-tRNA and P-site-bound deacylated tRNA move to the P and E sites, respectively. Catalyzes the coordinated movement of the two tRNA molecules, the mRNA and conformational changes in the ribosome.</text>
</comment>
<dbReference type="Pfam" id="PF22042">
    <property type="entry name" value="EF-G_D2"/>
    <property type="match status" value="1"/>
</dbReference>
<dbReference type="InterPro" id="IPR020568">
    <property type="entry name" value="Ribosomal_Su5_D2-typ_SF"/>
</dbReference>
<dbReference type="SMART" id="SM00889">
    <property type="entry name" value="EFG_IV"/>
    <property type="match status" value="1"/>
</dbReference>
<dbReference type="Gene3D" id="3.30.70.870">
    <property type="entry name" value="Elongation Factor G (Translational Gtpase), domain 3"/>
    <property type="match status" value="1"/>
</dbReference>
<dbReference type="Gene3D" id="3.30.230.10">
    <property type="match status" value="1"/>
</dbReference>
<evidence type="ECO:0000313" key="9">
    <source>
        <dbReference type="EMBL" id="RKF14430.1"/>
    </source>
</evidence>
<dbReference type="Pfam" id="PF03764">
    <property type="entry name" value="EFG_IV"/>
    <property type="match status" value="1"/>
</dbReference>
<dbReference type="SUPFAM" id="SSF54980">
    <property type="entry name" value="EF-G C-terminal domain-like"/>
    <property type="match status" value="2"/>
</dbReference>
<dbReference type="InterPro" id="IPR027417">
    <property type="entry name" value="P-loop_NTPase"/>
</dbReference>
<dbReference type="SMART" id="SM00838">
    <property type="entry name" value="EFG_C"/>
    <property type="match status" value="1"/>
</dbReference>
<dbReference type="OrthoDB" id="9804431at2"/>
<dbReference type="CDD" id="cd01434">
    <property type="entry name" value="EFG_mtEFG1_IV"/>
    <property type="match status" value="1"/>
</dbReference>
<evidence type="ECO:0000259" key="7">
    <source>
        <dbReference type="SMART" id="SM00838"/>
    </source>
</evidence>
<dbReference type="SUPFAM" id="SSF52540">
    <property type="entry name" value="P-loop containing nucleoside triphosphate hydrolases"/>
    <property type="match status" value="1"/>
</dbReference>
<keyword evidence="2" id="KW-0547">Nucleotide-binding</keyword>
<dbReference type="NCBIfam" id="NF009891">
    <property type="entry name" value="PRK13351.1-1"/>
    <property type="match status" value="1"/>
</dbReference>
<evidence type="ECO:0000256" key="1">
    <source>
        <dbReference type="ARBA" id="ARBA00017872"/>
    </source>
</evidence>
<dbReference type="NCBIfam" id="NF009381">
    <property type="entry name" value="PRK12740.1-5"/>
    <property type="match status" value="1"/>
</dbReference>
<dbReference type="Pfam" id="PF00679">
    <property type="entry name" value="EFG_C"/>
    <property type="match status" value="1"/>
</dbReference>
<dbReference type="InterPro" id="IPR053905">
    <property type="entry name" value="EF-G-like_DII"/>
</dbReference>
<comment type="caution">
    <text evidence="9">The sequence shown here is derived from an EMBL/GenBank/DDBJ whole genome shotgun (WGS) entry which is preliminary data.</text>
</comment>
<dbReference type="RefSeq" id="WP_120356241.1">
    <property type="nucleotide sequence ID" value="NZ_RAQO01000009.1"/>
</dbReference>
<dbReference type="GO" id="GO:0003746">
    <property type="term" value="F:translation elongation factor activity"/>
    <property type="evidence" value="ECO:0007669"/>
    <property type="project" value="UniProtKB-KW"/>
</dbReference>
<dbReference type="InterPro" id="IPR035649">
    <property type="entry name" value="EFG_V"/>
</dbReference>
<evidence type="ECO:0000313" key="10">
    <source>
        <dbReference type="Proteomes" id="UP000286482"/>
    </source>
</evidence>
<keyword evidence="3 9" id="KW-0251">Elongation factor</keyword>
<dbReference type="Gene3D" id="3.30.70.240">
    <property type="match status" value="1"/>
</dbReference>
<dbReference type="PANTHER" id="PTHR43261:SF6">
    <property type="entry name" value="ELONGATION FACTOR G-LIKE PROTEIN"/>
    <property type="match status" value="1"/>
</dbReference>
<dbReference type="Proteomes" id="UP000286482">
    <property type="component" value="Unassembled WGS sequence"/>
</dbReference>
<dbReference type="SUPFAM" id="SSF50447">
    <property type="entry name" value="Translation proteins"/>
    <property type="match status" value="1"/>
</dbReference>
<dbReference type="FunFam" id="3.30.70.240:FF:000001">
    <property type="entry name" value="Elongation factor G"/>
    <property type="match status" value="1"/>
</dbReference>
<dbReference type="Gene3D" id="3.40.50.300">
    <property type="entry name" value="P-loop containing nucleotide triphosphate hydrolases"/>
    <property type="match status" value="1"/>
</dbReference>
<evidence type="ECO:0000259" key="8">
    <source>
        <dbReference type="SMART" id="SM00889"/>
    </source>
</evidence>
<evidence type="ECO:0000256" key="3">
    <source>
        <dbReference type="ARBA" id="ARBA00022768"/>
    </source>
</evidence>
<evidence type="ECO:0000256" key="6">
    <source>
        <dbReference type="ARBA" id="ARBA00024731"/>
    </source>
</evidence>
<keyword evidence="5" id="KW-0342">GTP-binding</keyword>
<name>A0A420E708_9ALTE</name>
<dbReference type="GO" id="GO:0005525">
    <property type="term" value="F:GTP binding"/>
    <property type="evidence" value="ECO:0007669"/>
    <property type="project" value="UniProtKB-KW"/>
</dbReference>
<dbReference type="EMBL" id="RAQO01000009">
    <property type="protein sequence ID" value="RKF14430.1"/>
    <property type="molecule type" value="Genomic_DNA"/>
</dbReference>
<dbReference type="AlphaFoldDB" id="A0A420E708"/>
<reference evidence="9 10" key="1">
    <citation type="submission" date="2018-09" db="EMBL/GenBank/DDBJ databases">
        <authorList>
            <person name="Wang Z."/>
        </authorList>
    </citation>
    <scope>NUCLEOTIDE SEQUENCE [LARGE SCALE GENOMIC DNA]</scope>
    <source>
        <strain evidence="9 10">ALS 81</strain>
    </source>
</reference>